<dbReference type="PROSITE" id="PS00237">
    <property type="entry name" value="G_PROTEIN_RECEP_F1_1"/>
    <property type="match status" value="1"/>
</dbReference>
<dbReference type="InterPro" id="IPR000725">
    <property type="entry name" value="Olfact_rcpt"/>
</dbReference>
<feature type="transmembrane region" description="Helical" evidence="10">
    <location>
        <begin position="102"/>
        <end position="120"/>
    </location>
</feature>
<evidence type="ECO:0000259" key="11">
    <source>
        <dbReference type="PROSITE" id="PS50262"/>
    </source>
</evidence>
<evidence type="ECO:0000256" key="10">
    <source>
        <dbReference type="SAM" id="Phobius"/>
    </source>
</evidence>
<dbReference type="PANTHER" id="PTHR48002">
    <property type="entry name" value="OLFACTORY RECEPTOR"/>
    <property type="match status" value="1"/>
</dbReference>
<evidence type="ECO:0000313" key="12">
    <source>
        <dbReference type="EMBL" id="KAF0887429.1"/>
    </source>
</evidence>
<keyword evidence="13" id="KW-1185">Reference proteome</keyword>
<evidence type="ECO:0000256" key="9">
    <source>
        <dbReference type="RuleBase" id="RU000688"/>
    </source>
</evidence>
<keyword evidence="5 9" id="KW-0297">G-protein coupled receptor</keyword>
<reference evidence="12 13" key="1">
    <citation type="submission" date="2019-11" db="EMBL/GenBank/DDBJ databases">
        <authorList>
            <person name="Yang C."/>
            <person name="Li F."/>
        </authorList>
    </citation>
    <scope>NUCLEOTIDE SEQUENCE [LARGE SCALE GENOMIC DNA]</scope>
    <source>
        <strain evidence="12">KB4526</strain>
        <tissue evidence="12">Muscle</tissue>
    </source>
</reference>
<evidence type="ECO:0000313" key="13">
    <source>
        <dbReference type="Proteomes" id="UP000475037"/>
    </source>
</evidence>
<protein>
    <submittedName>
        <fullName evidence="12">OR4CB protein</fullName>
    </submittedName>
</protein>
<dbReference type="GO" id="GO:0004984">
    <property type="term" value="F:olfactory receptor activity"/>
    <property type="evidence" value="ECO:0007669"/>
    <property type="project" value="InterPro"/>
</dbReference>
<comment type="similarity">
    <text evidence="9">Belongs to the G-protein coupled receptor 1 family.</text>
</comment>
<gene>
    <name evidence="12" type="primary">Or4c11_2</name>
    <name evidence="12" type="ORF">FOF47_R03078</name>
</gene>
<dbReference type="FunFam" id="1.20.1070.10:FF:000410">
    <property type="entry name" value="Olfactory receptor 1348"/>
    <property type="match status" value="1"/>
</dbReference>
<dbReference type="Gene3D" id="1.20.1070.10">
    <property type="entry name" value="Rhodopsin 7-helix transmembrane proteins"/>
    <property type="match status" value="1"/>
</dbReference>
<evidence type="ECO:0000256" key="3">
    <source>
        <dbReference type="ARBA" id="ARBA00022692"/>
    </source>
</evidence>
<dbReference type="AlphaFoldDB" id="A0A6G1BHF2"/>
<keyword evidence="7 9" id="KW-0675">Receptor</keyword>
<dbReference type="Proteomes" id="UP000475037">
    <property type="component" value="Unassembled WGS sequence"/>
</dbReference>
<feature type="transmembrane region" description="Helical" evidence="10">
    <location>
        <begin position="59"/>
        <end position="82"/>
    </location>
</feature>
<dbReference type="InterPro" id="IPR017452">
    <property type="entry name" value="GPCR_Rhodpsn_7TM"/>
</dbReference>
<feature type="domain" description="G-protein coupled receptors family 1 profile" evidence="11">
    <location>
        <begin position="41"/>
        <end position="141"/>
    </location>
</feature>
<dbReference type="PROSITE" id="PS50262">
    <property type="entry name" value="G_PROTEIN_RECEP_F1_2"/>
    <property type="match status" value="1"/>
</dbReference>
<dbReference type="GO" id="GO:0005886">
    <property type="term" value="C:plasma membrane"/>
    <property type="evidence" value="ECO:0007669"/>
    <property type="project" value="UniProtKB-ARBA"/>
</dbReference>
<comment type="caution">
    <text evidence="12">The sequence shown here is derived from an EMBL/GenBank/DDBJ whole genome shotgun (WGS) entry which is preliminary data.</text>
</comment>
<keyword evidence="6 10" id="KW-0472">Membrane</keyword>
<feature type="transmembrane region" description="Helical" evidence="10">
    <location>
        <begin position="26"/>
        <end position="47"/>
    </location>
</feature>
<keyword evidence="4 10" id="KW-1133">Transmembrane helix</keyword>
<evidence type="ECO:0000256" key="6">
    <source>
        <dbReference type="ARBA" id="ARBA00023136"/>
    </source>
</evidence>
<dbReference type="SUPFAM" id="SSF81321">
    <property type="entry name" value="Family A G protein-coupled receptor-like"/>
    <property type="match status" value="1"/>
</dbReference>
<evidence type="ECO:0000256" key="7">
    <source>
        <dbReference type="ARBA" id="ARBA00023170"/>
    </source>
</evidence>
<dbReference type="InterPro" id="IPR000276">
    <property type="entry name" value="GPCR_Rhodpsn"/>
</dbReference>
<dbReference type="EMBL" id="VOAJ01000236">
    <property type="protein sequence ID" value="KAF0887429.1"/>
    <property type="molecule type" value="Genomic_DNA"/>
</dbReference>
<evidence type="ECO:0000256" key="1">
    <source>
        <dbReference type="ARBA" id="ARBA00003929"/>
    </source>
</evidence>
<feature type="non-terminal residue" evidence="12">
    <location>
        <position position="1"/>
    </location>
</feature>
<accession>A0A6G1BHF2</accession>
<dbReference type="InterPro" id="IPR050427">
    <property type="entry name" value="Olfactory_Receptors"/>
</dbReference>
<proteinExistence type="inferred from homology"/>
<evidence type="ECO:0000256" key="4">
    <source>
        <dbReference type="ARBA" id="ARBA00022989"/>
    </source>
</evidence>
<sequence length="141" mass="15996">EIMQQNNSVTAFILLGLTQDPMIQKAVFVIFFIFYMGTVVGNLLIIVTIKSSRTLESPMYFFLFYLSLADSCFSTSTAPRLIVDALSANNIISYNECMTQVFSLHLFGCMEIFVLILMAVDRYVAICKPLRYPTIMSRKVC</sequence>
<evidence type="ECO:0000256" key="2">
    <source>
        <dbReference type="ARBA" id="ARBA00004141"/>
    </source>
</evidence>
<organism evidence="12 13">
    <name type="scientific">Crocuta crocuta</name>
    <name type="common">Spotted hyena</name>
    <dbReference type="NCBI Taxonomy" id="9678"/>
    <lineage>
        <taxon>Eukaryota</taxon>
        <taxon>Metazoa</taxon>
        <taxon>Chordata</taxon>
        <taxon>Craniata</taxon>
        <taxon>Vertebrata</taxon>
        <taxon>Euteleostomi</taxon>
        <taxon>Mammalia</taxon>
        <taxon>Eutheria</taxon>
        <taxon>Laurasiatheria</taxon>
        <taxon>Carnivora</taxon>
        <taxon>Feliformia</taxon>
        <taxon>Hyaenidae</taxon>
        <taxon>Crocuta</taxon>
    </lineage>
</organism>
<evidence type="ECO:0000256" key="8">
    <source>
        <dbReference type="ARBA" id="ARBA00023224"/>
    </source>
</evidence>
<dbReference type="PRINTS" id="PR00237">
    <property type="entry name" value="GPCRRHODOPSN"/>
</dbReference>
<name>A0A6G1BHF2_CROCR</name>
<comment type="function">
    <text evidence="1">Putative odorant or sperm cell receptor.</text>
</comment>
<dbReference type="GO" id="GO:0004930">
    <property type="term" value="F:G protein-coupled receptor activity"/>
    <property type="evidence" value="ECO:0007669"/>
    <property type="project" value="UniProtKB-KW"/>
</dbReference>
<comment type="subcellular location">
    <subcellularLocation>
        <location evidence="2">Membrane</location>
        <topology evidence="2">Multi-pass membrane protein</topology>
    </subcellularLocation>
</comment>
<evidence type="ECO:0000256" key="5">
    <source>
        <dbReference type="ARBA" id="ARBA00023040"/>
    </source>
</evidence>
<dbReference type="Pfam" id="PF13853">
    <property type="entry name" value="7tm_4"/>
    <property type="match status" value="1"/>
</dbReference>
<keyword evidence="3 9" id="KW-0812">Transmembrane</keyword>
<feature type="non-terminal residue" evidence="12">
    <location>
        <position position="141"/>
    </location>
</feature>
<keyword evidence="8 9" id="KW-0807">Transducer</keyword>